<dbReference type="AlphaFoldDB" id="A0A7L5BXM7"/>
<protein>
    <submittedName>
        <fullName evidence="1">Uncharacterized protein</fullName>
    </submittedName>
</protein>
<dbReference type="KEGG" id="hdh:G5B40_07295"/>
<evidence type="ECO:0000313" key="1">
    <source>
        <dbReference type="EMBL" id="QIE55277.1"/>
    </source>
</evidence>
<evidence type="ECO:0000313" key="2">
    <source>
        <dbReference type="Proteomes" id="UP000503336"/>
    </source>
</evidence>
<dbReference type="Proteomes" id="UP000503336">
    <property type="component" value="Chromosome"/>
</dbReference>
<gene>
    <name evidence="1" type="ORF">G5B40_07295</name>
</gene>
<sequence length="147" mass="16354">MDPERFTFRAFFLLLSAPSALDIDHHWTPQVRMRLEARGYRYSDIFGMHTLGAAFARITEVTGMPIHDTRNLSGHGADSLKMLIDSCYADTPLAELARMRGRGYAPANAARYDSALMQEVAHLYEEDLGLYQISSGRGGINVLGGMQ</sequence>
<reference evidence="1 2" key="1">
    <citation type="submission" date="2020-02" db="EMBL/GenBank/DDBJ databases">
        <title>complete genome sequence of Rhodobacteraceae bacterium.</title>
        <authorList>
            <person name="Park J."/>
            <person name="Kim Y.-S."/>
            <person name="Kim K.-H."/>
        </authorList>
    </citation>
    <scope>NUCLEOTIDE SEQUENCE [LARGE SCALE GENOMIC DNA]</scope>
    <source>
        <strain evidence="1 2">RR4-56</strain>
    </source>
</reference>
<dbReference type="EMBL" id="CP049056">
    <property type="protein sequence ID" value="QIE55277.1"/>
    <property type="molecule type" value="Genomic_DNA"/>
</dbReference>
<proteinExistence type="predicted"/>
<accession>A0A7L5BXM7</accession>
<organism evidence="1 2">
    <name type="scientific">Pikeienuella piscinae</name>
    <dbReference type="NCBI Taxonomy" id="2748098"/>
    <lineage>
        <taxon>Bacteria</taxon>
        <taxon>Pseudomonadati</taxon>
        <taxon>Pseudomonadota</taxon>
        <taxon>Alphaproteobacteria</taxon>
        <taxon>Rhodobacterales</taxon>
        <taxon>Paracoccaceae</taxon>
        <taxon>Pikeienuella</taxon>
    </lineage>
</organism>
<name>A0A7L5BXM7_9RHOB</name>
<dbReference type="RefSeq" id="WP_165096933.1">
    <property type="nucleotide sequence ID" value="NZ_CP049056.1"/>
</dbReference>
<keyword evidence="2" id="KW-1185">Reference proteome</keyword>